<protein>
    <recommendedName>
        <fullName evidence="1">Dermonecrotic toxin N-terminal domain-containing protein</fullName>
    </recommendedName>
</protein>
<dbReference type="InterPro" id="IPR024079">
    <property type="entry name" value="MetalloPept_cat_dom_sf"/>
</dbReference>
<dbReference type="GO" id="GO:0008237">
    <property type="term" value="F:metallopeptidase activity"/>
    <property type="evidence" value="ECO:0007669"/>
    <property type="project" value="InterPro"/>
</dbReference>
<dbReference type="Proteomes" id="UP000441404">
    <property type="component" value="Unassembled WGS sequence"/>
</dbReference>
<dbReference type="InterPro" id="IPR046673">
    <property type="entry name" value="ToxA_N"/>
</dbReference>
<reference evidence="2 3" key="1">
    <citation type="submission" date="2019-10" db="EMBL/GenBank/DDBJ databases">
        <title>Evaluation of single-gene subtyping targets for Pseudomonas.</title>
        <authorList>
            <person name="Reichler S.J."/>
            <person name="Orsi R.H."/>
            <person name="Wiedmann M."/>
            <person name="Martin N.H."/>
            <person name="Murphy S.I."/>
        </authorList>
    </citation>
    <scope>NUCLEOTIDE SEQUENCE [LARGE SCALE GENOMIC DNA]</scope>
    <source>
        <strain evidence="2 3">FSL R10-3257</strain>
    </source>
</reference>
<dbReference type="Gene3D" id="3.40.390.10">
    <property type="entry name" value="Collagenase (Catalytic Domain)"/>
    <property type="match status" value="1"/>
</dbReference>
<dbReference type="EMBL" id="WIWJ01000022">
    <property type="protein sequence ID" value="MQT47797.1"/>
    <property type="molecule type" value="Genomic_DNA"/>
</dbReference>
<sequence>MSQTVPLKYYSENFIKSDFERCTNSALADGLITGVEKIWLQQALGTYAVNTVPAIAPLYVSQVALARADDQPEYLRGAFVLANGVLPSDTYYFYSLMTGLHKFLSWADLVSAINKQFIVNDKSPLLHCVPLASRHALLGDDVINVTLLPLELPIFKTLSQLFERSLGNDQFVVHQVVSYIPSIRSVLFDRLKFKQEERRQATPADCAGSVITSEMTINSSLVDWAFEYYLKKALPKHEGFSYAPRLPCGSERGKSSAEIELEFVSFLHDSTHDLVSTFSKAIGQYWNESRGFFPSLKVCVHDTLSERLYSSLMQAQHDGTLSALDVKQLQERMQGVDVSHVELALIHLKQAADAPVELVAWYGLFIGGVDGRFVVMGDRGLEVFNNWSHFQRVTSPRFNVLLPKEAESGPPLPDDYLSRYVARADSVRWSASNPISMGYTVLHDDLYAALESQIYKKVLSDMEYLIEWLEVKRIYADSLTSADYASTALAVLDDALNIKTLLNPDQSIPFDSYRWSSRFSLGETMAETTGELLDQLHVPIDLIRLRIETLEQAVTTKLSMFPTVSDFCKKKLAELWQLSGRDLLDPGNVSVSIMGPESNASSADVPAMPLVDVFLEHVTGKQPLPAEPARVRFERAAGAAGQVAYFAADENLVLHGVLLKLAGDFASQFELYLERSVFKDQLPAGNTLLDDLVQLKSQLLWAGGYYFFGHDKRLGQQDVGCLTALQTYRVRSNRPSYYYFVPDVYRISVNVKSTNFTAFLENCFLITERGGLQPACAGHAIFWSPARQYEAFNSVDECRAVLRQRILDPVDYVELTGTINSLQRAAILESKALLSTTDDLFYFSVVEGDYLLELESSRLQHHLDDARRAYHQGVVAKVSSQELQDRVDNYIVAVEAGFNVASLLLQADTVLFESALPEVLAHATMKEKYDYSRILQRYRNAVVDDRDYLHGIVGIDEYTFKALKKQLALDFPMQSLDPEAVNVIITQTSSPGWSGEIASLGSAVSSTSQTLSAYALRGFGQLTGHLTFSVSGNVSLPNDFNEHYVKSLVRKLNVGEEYRTLLENKLIVDAEESSGRFKLFCAQLPPQMLEIAFRDKLKGVLSEKAYCYLEHVLNMPDAMARELFEGHRIVMRPLAIRSSPDAVPDEVSGVYLVGPDAKAVGPLIVVVMYSREYSIKEYPDEASFIADIINREVLQTQLLGRLKPWQRKIYANGGFKEPHINYISQDFFSVDLFVTPAPVTISQADYTGNLLSKMYKDNCQQLLGMAKSQSVTTAEKDWASFKELLSLVVATAIQFMPARLAIPLTIWQTRDTLKAAASAASQAHWGEAVTEFVTSLSMLLTSRQPRASERNAGTTEVKSLDSVYGAPAVSEGAGGQSRWTAQYESALEPYIEHAVSLSELKHDPLTDIYQSVLTEKYYAVVLGRVFQTQLLERRWRIYIGADQDGPALRRDSASGRWDVDVREPLAGGGPILSRHAPPRGGYGFIKEAVGMAQIRALYPGKATALQEAHQRAIAYLNEGRDVLRHIFENDVTSLAHAAWLRDFLGVSRLSLVQTRKIDSVIGLIFNRLIKPSMSPISSKRYVVGRGHIYGAERIAFVNMLDKRKYIYLSDAFFNTPLDTRLAGTMDELKTTVPPFDFNGHFRAVTMIHELSHQVAGSEDIAYMNSALPFVELLKDVVPVTFSSASRNRIMQAQALSALTPRHELFKMQDSQLMPRQDVGLRVSEHIMKLTGALTLDNARDIFINDELMRAEVILSNADSLALIISRLGGGRENYSVIRLGP</sequence>
<evidence type="ECO:0000313" key="3">
    <source>
        <dbReference type="Proteomes" id="UP000441404"/>
    </source>
</evidence>
<accession>A0A6A7YG85</accession>
<dbReference type="RefSeq" id="WP_153428098.1">
    <property type="nucleotide sequence ID" value="NZ_WIWJ01000022.1"/>
</dbReference>
<feature type="domain" description="Dermonecrotic toxin N-terminal" evidence="1">
    <location>
        <begin position="954"/>
        <end position="1188"/>
    </location>
</feature>
<evidence type="ECO:0000313" key="2">
    <source>
        <dbReference type="EMBL" id="MQT47797.1"/>
    </source>
</evidence>
<gene>
    <name evidence="2" type="ORF">GHO40_13810</name>
</gene>
<comment type="caution">
    <text evidence="2">The sequence shown here is derived from an EMBL/GenBank/DDBJ whole genome shotgun (WGS) entry which is preliminary data.</text>
</comment>
<evidence type="ECO:0000259" key="1">
    <source>
        <dbReference type="Pfam" id="PF20178"/>
    </source>
</evidence>
<proteinExistence type="predicted"/>
<organism evidence="2 3">
    <name type="scientific">Pseudomonas helleri</name>
    <dbReference type="NCBI Taxonomy" id="1608996"/>
    <lineage>
        <taxon>Bacteria</taxon>
        <taxon>Pseudomonadati</taxon>
        <taxon>Pseudomonadota</taxon>
        <taxon>Gammaproteobacteria</taxon>
        <taxon>Pseudomonadales</taxon>
        <taxon>Pseudomonadaceae</taxon>
        <taxon>Pseudomonas</taxon>
    </lineage>
</organism>
<name>A0A6A7YG85_9PSED</name>
<dbReference type="Pfam" id="PF20178">
    <property type="entry name" value="ToxA_N"/>
    <property type="match status" value="1"/>
</dbReference>